<dbReference type="PANTHER" id="PTHR46889:SF4">
    <property type="entry name" value="TRANSPOSASE INSO FOR INSERTION SEQUENCE ELEMENT IS911B-RELATED"/>
    <property type="match status" value="1"/>
</dbReference>
<organism evidence="1 2">
    <name type="scientific">[Bacteroides] pectinophilus ATCC 43243</name>
    <dbReference type="NCBI Taxonomy" id="483218"/>
    <lineage>
        <taxon>Bacteria</taxon>
        <taxon>Bacillati</taxon>
        <taxon>Bacillota</taxon>
        <taxon>Clostridia</taxon>
        <taxon>Eubacteriales</taxon>
    </lineage>
</organism>
<gene>
    <name evidence="1" type="ORF">BACPEC_00225</name>
</gene>
<reference evidence="1 2" key="2">
    <citation type="submission" date="2008-11" db="EMBL/GenBank/DDBJ databases">
        <authorList>
            <person name="Fulton L."/>
            <person name="Clifton S."/>
            <person name="Fulton B."/>
            <person name="Xu J."/>
            <person name="Minx P."/>
            <person name="Pepin K.H."/>
            <person name="Johnson M."/>
            <person name="Bhonagiri V."/>
            <person name="Nash W.E."/>
            <person name="Mardis E.R."/>
            <person name="Wilson R.K."/>
        </authorList>
    </citation>
    <scope>NUCLEOTIDE SEQUENCE [LARGE SCALE GENOMIC DNA]</scope>
    <source>
        <strain evidence="1 2">ATCC 43243</strain>
    </source>
</reference>
<reference evidence="1 2" key="1">
    <citation type="submission" date="2008-11" db="EMBL/GenBank/DDBJ databases">
        <title>Draft genome sequence of Bacteroides pectinophilus (ATCC 43243).</title>
        <authorList>
            <person name="Sudarsanam P."/>
            <person name="Ley R."/>
            <person name="Guruge J."/>
            <person name="Turnbaugh P.J."/>
            <person name="Mahowald M."/>
            <person name="Liep D."/>
            <person name="Gordon J."/>
        </authorList>
    </citation>
    <scope>NUCLEOTIDE SEQUENCE [LARGE SCALE GENOMIC DNA]</scope>
    <source>
        <strain evidence="1 2">ATCC 43243</strain>
    </source>
</reference>
<name>B7ANH1_9FIRM</name>
<dbReference type="eggNOG" id="COG2801">
    <property type="taxonomic scope" value="Bacteria"/>
</dbReference>
<dbReference type="SUPFAM" id="SSF53098">
    <property type="entry name" value="Ribonuclease H-like"/>
    <property type="match status" value="1"/>
</dbReference>
<proteinExistence type="predicted"/>
<accession>B7ANH1</accession>
<keyword evidence="2" id="KW-1185">Reference proteome</keyword>
<dbReference type="STRING" id="483218.BACPEC_00225"/>
<dbReference type="InterPro" id="IPR050900">
    <property type="entry name" value="Transposase_IS3/IS150/IS904"/>
</dbReference>
<comment type="caution">
    <text evidence="1">The sequence shown here is derived from an EMBL/GenBank/DDBJ whole genome shotgun (WGS) entry which is preliminary data.</text>
</comment>
<dbReference type="AlphaFoldDB" id="B7ANH1"/>
<dbReference type="EMBL" id="ABVQ01000032">
    <property type="protein sequence ID" value="EEC58706.1"/>
    <property type="molecule type" value="Genomic_DNA"/>
</dbReference>
<dbReference type="PANTHER" id="PTHR46889">
    <property type="entry name" value="TRANSPOSASE INSF FOR INSERTION SEQUENCE IS3B-RELATED"/>
    <property type="match status" value="1"/>
</dbReference>
<dbReference type="InterPro" id="IPR036397">
    <property type="entry name" value="RNaseH_sf"/>
</dbReference>
<evidence type="ECO:0008006" key="3">
    <source>
        <dbReference type="Google" id="ProtNLM"/>
    </source>
</evidence>
<evidence type="ECO:0000313" key="2">
    <source>
        <dbReference type="Proteomes" id="UP000003136"/>
    </source>
</evidence>
<evidence type="ECO:0000313" key="1">
    <source>
        <dbReference type="EMBL" id="EEC58706.1"/>
    </source>
</evidence>
<dbReference type="HOGENOM" id="CLU_027402_4_3_9"/>
<dbReference type="Proteomes" id="UP000003136">
    <property type="component" value="Unassembled WGS sequence"/>
</dbReference>
<dbReference type="GO" id="GO:0003676">
    <property type="term" value="F:nucleic acid binding"/>
    <property type="evidence" value="ECO:0007669"/>
    <property type="project" value="InterPro"/>
</dbReference>
<sequence>MILELSGKFPVNLLCDAMGINRSSFYYWKKMLSNPAPRTRALIENIQLFQEYHLKYPSHGYRWLNAKIRLDKGIEMSAPYAHKCCKSAGIKSKAKHYKYKKPGAPFKIFPNLLMSEIQIDGPLQCIVSDMTAFWVKGIYYELTLYMDLWNNEILSHSLSSKRGDRMTYISGLENLLEIKKQHPEYQMILHSDQGSVYASKAYNDLLPMYVVRSMSRAGTPTDNSAMESINGWIKAELFMDFPCHR</sequence>
<dbReference type="InterPro" id="IPR012337">
    <property type="entry name" value="RNaseH-like_sf"/>
</dbReference>
<dbReference type="Gene3D" id="3.30.420.10">
    <property type="entry name" value="Ribonuclease H-like superfamily/Ribonuclease H"/>
    <property type="match status" value="1"/>
</dbReference>
<protein>
    <recommendedName>
        <fullName evidence="3">Integrase catalytic domain-containing protein</fullName>
    </recommendedName>
</protein>